<organism evidence="2 3">
    <name type="scientific">Prorocentrum cordatum</name>
    <dbReference type="NCBI Taxonomy" id="2364126"/>
    <lineage>
        <taxon>Eukaryota</taxon>
        <taxon>Sar</taxon>
        <taxon>Alveolata</taxon>
        <taxon>Dinophyceae</taxon>
        <taxon>Prorocentrales</taxon>
        <taxon>Prorocentraceae</taxon>
        <taxon>Prorocentrum</taxon>
    </lineage>
</organism>
<evidence type="ECO:0000313" key="2">
    <source>
        <dbReference type="EMBL" id="CAK0845307.1"/>
    </source>
</evidence>
<comment type="caution">
    <text evidence="2">The sequence shown here is derived from an EMBL/GenBank/DDBJ whole genome shotgun (WGS) entry which is preliminary data.</text>
</comment>
<gene>
    <name evidence="2" type="ORF">PCOR1329_LOCUS39131</name>
</gene>
<accession>A0ABN9THF6</accession>
<dbReference type="Proteomes" id="UP001189429">
    <property type="component" value="Unassembled WGS sequence"/>
</dbReference>
<reference evidence="2" key="1">
    <citation type="submission" date="2023-10" db="EMBL/GenBank/DDBJ databases">
        <authorList>
            <person name="Chen Y."/>
            <person name="Shah S."/>
            <person name="Dougan E. K."/>
            <person name="Thang M."/>
            <person name="Chan C."/>
        </authorList>
    </citation>
    <scope>NUCLEOTIDE SEQUENCE [LARGE SCALE GENOMIC DNA]</scope>
</reference>
<proteinExistence type="predicted"/>
<evidence type="ECO:0000256" key="1">
    <source>
        <dbReference type="SAM" id="MobiDB-lite"/>
    </source>
</evidence>
<protein>
    <submittedName>
        <fullName evidence="2">Uncharacterized protein</fullName>
    </submittedName>
</protein>
<sequence length="546" mass="57011">MAAPSTADLQEWGSPRAATAARQELLGLVGGALPGDAGARGRWAALCLRRDARALLDSRPPHGLRDRDVPEGFEGFRIFDAAVQEALKRAEDRAAQRAAGLPLNAMFGPWEGGMPASQCPAPPPPESTVVTGIVAALNVAGAFRMGAGMETDSGRIAAVTAGLHEERAESLLRLVRNGKGEAEAAGPGRLALELTLPAGPVDGVFSRASPLSSPKSPCSSEGHGSPGSPWPPPDDARPHGASAARALRTVIGLLGLDVHEAERARAAEKWLRAVGPGGPLHAGVDGAEPQVVAAGDDGGHEMRWQLSVLSHLRRHQTVAEVGGPPGDHSPDFQEHLGVAELLLRRICHAVGVLRRGALAAEVTKCRKTLAHVQSLFAQAQRAASEGASRDSVGAQLLVSLERQLAAPPAAPAAAQTPAAAAPSAQRVGIQQISRPLATAHMSWKPGQLAHTVQYDAISQLTQAQGPTHFTDHLLAVDLLRIYQIEGPTRGERRARSTSGVLSAAPVVGHIQLRAASPGIYMLWRWQSATLPSDLIEGRGIRIAGVA</sequence>
<name>A0ABN9THF6_9DINO</name>
<keyword evidence="3" id="KW-1185">Reference proteome</keyword>
<feature type="region of interest" description="Disordered" evidence="1">
    <location>
        <begin position="205"/>
        <end position="242"/>
    </location>
</feature>
<dbReference type="EMBL" id="CAUYUJ010014727">
    <property type="protein sequence ID" value="CAK0845307.1"/>
    <property type="molecule type" value="Genomic_DNA"/>
</dbReference>
<evidence type="ECO:0000313" key="3">
    <source>
        <dbReference type="Proteomes" id="UP001189429"/>
    </source>
</evidence>
<feature type="compositionally biased region" description="Low complexity" evidence="1">
    <location>
        <begin position="209"/>
        <end position="227"/>
    </location>
</feature>